<evidence type="ECO:0000313" key="2">
    <source>
        <dbReference type="Proteomes" id="UP000188320"/>
    </source>
</evidence>
<sequence length="307" mass="33995">MPDYPLSLAQSIGTLVHATGAPVSFLPHSRISAPNIRVAMYPNTICSGKSISTTIPICSFFRPRSTSFSCIIESCATNPNLAIINILISCCMFRNFTISYIVRYVSIIPGTFPYCLSSSASFTNSTRYIVTSAYITPHTRMYPPNVHTPHSSSSLRRYLLLSSAVFSARNTVKLRKYPLFSPIVWQLLAYPTRLRLSIVSAHPSTAMSCVALSITIVKNIVANCPTPIRNPWPPGISISITRPTLYIITASTSCTGTIQLFRRPPKYRLHHCSLVPRPLRNKASTIGDQNSLSEYGYVLSEKFESCE</sequence>
<organism evidence="1 2">
    <name type="scientific">Zancudomyces culisetae</name>
    <name type="common">Gut fungus</name>
    <name type="synonym">Smittium culisetae</name>
    <dbReference type="NCBI Taxonomy" id="1213189"/>
    <lineage>
        <taxon>Eukaryota</taxon>
        <taxon>Fungi</taxon>
        <taxon>Fungi incertae sedis</taxon>
        <taxon>Zoopagomycota</taxon>
        <taxon>Kickxellomycotina</taxon>
        <taxon>Harpellomycetes</taxon>
        <taxon>Harpellales</taxon>
        <taxon>Legeriomycetaceae</taxon>
        <taxon>Zancudomyces</taxon>
    </lineage>
</organism>
<name>A0A1R1PVF0_ZANCU</name>
<reference evidence="2" key="1">
    <citation type="submission" date="2017-01" db="EMBL/GenBank/DDBJ databases">
        <authorList>
            <person name="Wang Y."/>
            <person name="White M."/>
            <person name="Kvist S."/>
            <person name="Moncalvo J.-M."/>
        </authorList>
    </citation>
    <scope>NUCLEOTIDE SEQUENCE [LARGE SCALE GENOMIC DNA]</scope>
    <source>
        <strain evidence="2">COL-18-3</strain>
    </source>
</reference>
<gene>
    <name evidence="1" type="ORF">AX774_g1530</name>
</gene>
<comment type="caution">
    <text evidence="1">The sequence shown here is derived from an EMBL/GenBank/DDBJ whole genome shotgun (WGS) entry which is preliminary data.</text>
</comment>
<protein>
    <submittedName>
        <fullName evidence="1">Uncharacterized protein</fullName>
    </submittedName>
</protein>
<evidence type="ECO:0000313" key="1">
    <source>
        <dbReference type="EMBL" id="OMH84940.1"/>
    </source>
</evidence>
<dbReference type="Proteomes" id="UP000188320">
    <property type="component" value="Unassembled WGS sequence"/>
</dbReference>
<proteinExistence type="predicted"/>
<dbReference type="AlphaFoldDB" id="A0A1R1PVF0"/>
<dbReference type="EMBL" id="LSSK01000129">
    <property type="protein sequence ID" value="OMH84940.1"/>
    <property type="molecule type" value="Genomic_DNA"/>
</dbReference>
<keyword evidence="2" id="KW-1185">Reference proteome</keyword>
<accession>A0A1R1PVF0</accession>